<organism evidence="9 10">
    <name type="scientific">Candidatus Acidianus copahuensis</name>
    <dbReference type="NCBI Taxonomy" id="1160895"/>
    <lineage>
        <taxon>Archaea</taxon>
        <taxon>Thermoproteota</taxon>
        <taxon>Thermoprotei</taxon>
        <taxon>Sulfolobales</taxon>
        <taxon>Sulfolobaceae</taxon>
        <taxon>Acidianus</taxon>
    </lineage>
</organism>
<keyword evidence="6" id="KW-0949">S-adenosyl-L-methionine</keyword>
<evidence type="ECO:0000256" key="1">
    <source>
        <dbReference type="ARBA" id="ARBA00004953"/>
    </source>
</evidence>
<proteinExistence type="inferred from homology"/>
<dbReference type="GO" id="GO:0046026">
    <property type="term" value="F:precorrin-4 C11-methyltransferase activity"/>
    <property type="evidence" value="ECO:0007669"/>
    <property type="project" value="InterPro"/>
</dbReference>
<dbReference type="InterPro" id="IPR000878">
    <property type="entry name" value="4pyrrol_Mease"/>
</dbReference>
<dbReference type="InterPro" id="IPR050161">
    <property type="entry name" value="Siro_Cobalamin_biosynth"/>
</dbReference>
<dbReference type="Proteomes" id="UP000024332">
    <property type="component" value="Unassembled WGS sequence"/>
</dbReference>
<evidence type="ECO:0000256" key="2">
    <source>
        <dbReference type="ARBA" id="ARBA00005879"/>
    </source>
</evidence>
<comment type="caution">
    <text evidence="9">The sequence shown here is derived from an EMBL/GenBank/DDBJ whole genome shotgun (WGS) entry which is preliminary data.</text>
</comment>
<keyword evidence="3" id="KW-0169">Cobalamin biosynthesis</keyword>
<name>A0A031LU97_9CREN</name>
<evidence type="ECO:0000313" key="10">
    <source>
        <dbReference type="Proteomes" id="UP000024332"/>
    </source>
</evidence>
<dbReference type="Gene3D" id="3.40.1010.10">
    <property type="entry name" value="Cobalt-precorrin-4 Transmethylase, Domain 1"/>
    <property type="match status" value="1"/>
</dbReference>
<sequence length="199" mass="21776">MEIMVKSADEGKLVARLKSGDGGIYGALLEEMWALEASGIPFEIVPGITAAIAAASVLPSELTIPKISQSVIITRASLRVPMKGSLRDYAHHVKEGATMVIYTGVHIIEKVIDQLREGGLDDSVPVAVVYRATWTNQKIVKGTIGDIVQKVKKEKIYRDSVIIVGISANPDIVKNEVRSSVYDPSHNHSYRPWKVKEDD</sequence>
<dbReference type="Gene3D" id="3.30.950.10">
    <property type="entry name" value="Methyltransferase, Cobalt-precorrin-4 Transmethylase, Domain 2"/>
    <property type="match status" value="1"/>
</dbReference>
<feature type="domain" description="Tetrapyrrole methylase" evidence="8">
    <location>
        <begin position="2"/>
        <end position="147"/>
    </location>
</feature>
<evidence type="ECO:0000259" key="8">
    <source>
        <dbReference type="Pfam" id="PF00590"/>
    </source>
</evidence>
<evidence type="ECO:0000256" key="7">
    <source>
        <dbReference type="RuleBase" id="RU003960"/>
    </source>
</evidence>
<dbReference type="InterPro" id="IPR035996">
    <property type="entry name" value="4pyrrol_Methylase_sf"/>
</dbReference>
<comment type="pathway">
    <text evidence="1">Cofactor biosynthesis; adenosylcobalamin biosynthesis.</text>
</comment>
<dbReference type="Pfam" id="PF00590">
    <property type="entry name" value="TP_methylase"/>
    <property type="match status" value="1"/>
</dbReference>
<dbReference type="InterPro" id="IPR014777">
    <property type="entry name" value="4pyrrole_Mease_sub1"/>
</dbReference>
<dbReference type="InterPro" id="IPR003043">
    <property type="entry name" value="Uropor_MeTrfase_CS"/>
</dbReference>
<keyword evidence="5 7" id="KW-0808">Transferase</keyword>
<dbReference type="GO" id="GO:0032259">
    <property type="term" value="P:methylation"/>
    <property type="evidence" value="ECO:0007669"/>
    <property type="project" value="UniProtKB-KW"/>
</dbReference>
<dbReference type="PANTHER" id="PTHR45790">
    <property type="entry name" value="SIROHEME SYNTHASE-RELATED"/>
    <property type="match status" value="1"/>
</dbReference>
<dbReference type="PANTHER" id="PTHR45790:SF4">
    <property type="entry name" value="COBALT-PRECORRIN-4 C(11)-METHYLTRANSFERASE"/>
    <property type="match status" value="1"/>
</dbReference>
<dbReference type="PROSITE" id="PS00840">
    <property type="entry name" value="SUMT_2"/>
    <property type="match status" value="1"/>
</dbReference>
<accession>A0A031LU97</accession>
<dbReference type="GO" id="GO:0009236">
    <property type="term" value="P:cobalamin biosynthetic process"/>
    <property type="evidence" value="ECO:0007669"/>
    <property type="project" value="UniProtKB-UniPathway"/>
</dbReference>
<evidence type="ECO:0000256" key="3">
    <source>
        <dbReference type="ARBA" id="ARBA00022573"/>
    </source>
</evidence>
<dbReference type="EMBL" id="JFZT01000020">
    <property type="protein sequence ID" value="EZQ10698.1"/>
    <property type="molecule type" value="Genomic_DNA"/>
</dbReference>
<comment type="similarity">
    <text evidence="2 7">Belongs to the precorrin methyltransferase family.</text>
</comment>
<dbReference type="CDD" id="cd11641">
    <property type="entry name" value="Precorrin-4_C11-MT"/>
    <property type="match status" value="1"/>
</dbReference>
<evidence type="ECO:0000256" key="5">
    <source>
        <dbReference type="ARBA" id="ARBA00022679"/>
    </source>
</evidence>
<dbReference type="UniPathway" id="UPA00148"/>
<dbReference type="InterPro" id="IPR006362">
    <property type="entry name" value="Cbl_synth_CobM/CibF"/>
</dbReference>
<dbReference type="InterPro" id="IPR014776">
    <property type="entry name" value="4pyrrole_Mease_sub2"/>
</dbReference>
<evidence type="ECO:0000256" key="6">
    <source>
        <dbReference type="ARBA" id="ARBA00022691"/>
    </source>
</evidence>
<protein>
    <submittedName>
        <fullName evidence="9">Precorrin-4 C11-methyltransferase</fullName>
    </submittedName>
</protein>
<evidence type="ECO:0000313" key="9">
    <source>
        <dbReference type="EMBL" id="EZQ10698.1"/>
    </source>
</evidence>
<keyword evidence="4 7" id="KW-0489">Methyltransferase</keyword>
<reference evidence="9 10" key="1">
    <citation type="submission" date="2014-03" db="EMBL/GenBank/DDBJ databases">
        <title>Draft genome sequence of the novel thermoacidophilic archaea Acidianus copahuensis ALE1 strain, isolated from Copahue volcanic area in Neuquen Argentina.</title>
        <authorList>
            <person name="Urbieta M.S."/>
            <person name="Rascovan N."/>
            <person name="Castro C."/>
            <person name="Revale S."/>
            <person name="Giaveno M.A."/>
            <person name="Vazquez M.P."/>
            <person name="Donati E.R."/>
        </authorList>
    </citation>
    <scope>NUCLEOTIDE SEQUENCE [LARGE SCALE GENOMIC DNA]</scope>
    <source>
        <strain evidence="9 10">ALE1</strain>
    </source>
</reference>
<gene>
    <name evidence="9" type="ORF">CM19_03600</name>
</gene>
<keyword evidence="10" id="KW-1185">Reference proteome</keyword>
<dbReference type="STRING" id="1160895.CM19_03600"/>
<evidence type="ECO:0000256" key="4">
    <source>
        <dbReference type="ARBA" id="ARBA00022603"/>
    </source>
</evidence>
<dbReference type="AlphaFoldDB" id="A0A031LU97"/>
<dbReference type="SUPFAM" id="SSF53790">
    <property type="entry name" value="Tetrapyrrole methylase"/>
    <property type="match status" value="1"/>
</dbReference>